<dbReference type="InterPro" id="IPR011989">
    <property type="entry name" value="ARM-like"/>
</dbReference>
<dbReference type="SUPFAM" id="SSF48371">
    <property type="entry name" value="ARM repeat"/>
    <property type="match status" value="1"/>
</dbReference>
<dbReference type="InterPro" id="IPR016024">
    <property type="entry name" value="ARM-type_fold"/>
</dbReference>
<feature type="repeat" description="ARM" evidence="1">
    <location>
        <begin position="620"/>
        <end position="662"/>
    </location>
</feature>
<reference evidence="2" key="1">
    <citation type="submission" date="2021-01" db="EMBL/GenBank/DDBJ databases">
        <authorList>
            <person name="Corre E."/>
            <person name="Pelletier E."/>
            <person name="Niang G."/>
            <person name="Scheremetjew M."/>
            <person name="Finn R."/>
            <person name="Kale V."/>
            <person name="Holt S."/>
            <person name="Cochrane G."/>
            <person name="Meng A."/>
            <person name="Brown T."/>
            <person name="Cohen L."/>
        </authorList>
    </citation>
    <scope>NUCLEOTIDE SEQUENCE</scope>
    <source>
        <strain evidence="2">CCMP3105</strain>
    </source>
</reference>
<organism evidence="2">
    <name type="scientific">Alexandrium monilatum</name>
    <dbReference type="NCBI Taxonomy" id="311494"/>
    <lineage>
        <taxon>Eukaryota</taxon>
        <taxon>Sar</taxon>
        <taxon>Alveolata</taxon>
        <taxon>Dinophyceae</taxon>
        <taxon>Gonyaulacales</taxon>
        <taxon>Pyrocystaceae</taxon>
        <taxon>Alexandrium</taxon>
    </lineage>
</organism>
<evidence type="ECO:0000313" key="2">
    <source>
        <dbReference type="EMBL" id="CAE4565002.1"/>
    </source>
</evidence>
<evidence type="ECO:0000256" key="1">
    <source>
        <dbReference type="PROSITE-ProRule" id="PRU00259"/>
    </source>
</evidence>
<dbReference type="Gene3D" id="1.25.10.10">
    <property type="entry name" value="Leucine-rich Repeat Variant"/>
    <property type="match status" value="1"/>
</dbReference>
<gene>
    <name evidence="2" type="ORF">AMON00008_LOCUS4621</name>
</gene>
<dbReference type="EMBL" id="HBNR01007039">
    <property type="protein sequence ID" value="CAE4565002.1"/>
    <property type="molecule type" value="Transcribed_RNA"/>
</dbReference>
<name>A0A7S4PWL1_9DINO</name>
<accession>A0A7S4PWL1</accession>
<dbReference type="AlphaFoldDB" id="A0A7S4PWL1"/>
<dbReference type="SMART" id="SM00185">
    <property type="entry name" value="ARM"/>
    <property type="match status" value="3"/>
</dbReference>
<proteinExistence type="predicted"/>
<dbReference type="InterPro" id="IPR000225">
    <property type="entry name" value="Armadillo"/>
</dbReference>
<sequence length="884" mass="99892">MSMDPVMLGLLSRVCQQELQMFEKVTIAHGEDECRKCFLCVGKQFIFFVNMNMEEPLDMDELLEGGKLSYLDIERAVIDTTTARFFLLEVVSDGTDRFLVESHSRETLLERIAMCWQATFMYRQFRVRRFPLARATIGTLLPELSKKIGDNNVDLLQIKPFRKYAEQNGKDEFKFRGYTFFLREAFKAVNGLKNGMFYHEAGWQEVYNAQTINVPPGVEITIHVSDKQSIMEMERSPTGGEDLRTTAAEYKQAITQHLDQFYVTANGPYMKRMNRTGDIASWEGWEFFIRSREYAYACVLFRREYIPPLCDKTQDLAVLLRCPAQALDNETCEVLLDECRFVADTLSTTSQEEPYKEMIQARLDTLQFNEEGYRWAEGQLGLFPCHKRPAALKFLKSIVNILVHEGYIEDSVGEDEVFNDIPYLVDPLLVPLELLSDGEGLLGEGEDDGETRGERRNAWYWRVSRYFAYCVDGGILNDRFTLAHMLSAIGKGSAEIDKALRSVVEFLLHIRPRGDWKRSFGQVSIPISQLLQAPEELDRFSFNARVMRLLLTENYLANEWRKRAVGKAGGATYEKLQATLLTSEDCGISLRTLICRQILENTNVNEAEGTADDDSNVVNVLVPALIKVMQSGNLSLASCATAALVNLSCGKASTKTLLVGQGVLKLAVRQLRLKDDDLTLYTLFLLVNLTKSPDHRSIVVERGGIPLLVDILTSTYQNLRKQKIVTEVASVIGQLCNDAETRGIFSDDYPVVLCLLWIFDSSQPNSKLKSKVLFALRQLCMIGQNKIKVGPHVIPRVLDEIALAVPGTGDECLTNMILLLISLSSVHSNARMCCVRDKLETSLEACRLQVKGEESKSHGFGPLIWERVLKLKERVGEAKFASVT</sequence>
<protein>
    <submittedName>
        <fullName evidence="2">Uncharacterized protein</fullName>
    </submittedName>
</protein>
<dbReference type="PROSITE" id="PS50176">
    <property type="entry name" value="ARM_REPEAT"/>
    <property type="match status" value="1"/>
</dbReference>